<dbReference type="Gene3D" id="1.10.3720.10">
    <property type="entry name" value="MetI-like"/>
    <property type="match status" value="1"/>
</dbReference>
<dbReference type="AlphaFoldDB" id="A0A096BBM8"/>
<comment type="caution">
    <text evidence="9">The sequence shown here is derived from an EMBL/GenBank/DDBJ whole genome shotgun (WGS) entry which is preliminary data.</text>
</comment>
<comment type="similarity">
    <text evidence="7">Belongs to the binding-protein-dependent transport system permease family.</text>
</comment>
<keyword evidence="5 7" id="KW-1133">Transmembrane helix</keyword>
<feature type="transmembrane region" description="Helical" evidence="7">
    <location>
        <begin position="185"/>
        <end position="203"/>
    </location>
</feature>
<dbReference type="EMBL" id="ADLO01000040">
    <property type="protein sequence ID" value="KGF56505.1"/>
    <property type="molecule type" value="Genomic_DNA"/>
</dbReference>
<keyword evidence="2 7" id="KW-0813">Transport</keyword>
<dbReference type="Pfam" id="PF00528">
    <property type="entry name" value="BPD_transp_1"/>
    <property type="match status" value="1"/>
</dbReference>
<feature type="transmembrane region" description="Helical" evidence="7">
    <location>
        <begin position="239"/>
        <end position="260"/>
    </location>
</feature>
<evidence type="ECO:0000256" key="7">
    <source>
        <dbReference type="RuleBase" id="RU363032"/>
    </source>
</evidence>
<gene>
    <name evidence="9" type="ORF">HMPREF9460_01005</name>
</gene>
<dbReference type="PROSITE" id="PS50928">
    <property type="entry name" value="ABC_TM1"/>
    <property type="match status" value="1"/>
</dbReference>
<dbReference type="PANTHER" id="PTHR43744:SF12">
    <property type="entry name" value="ABC TRANSPORTER PERMEASE PROTEIN MG189-RELATED"/>
    <property type="match status" value="1"/>
</dbReference>
<dbReference type="InterPro" id="IPR035906">
    <property type="entry name" value="MetI-like_sf"/>
</dbReference>
<feature type="transmembrane region" description="Helical" evidence="7">
    <location>
        <begin position="75"/>
        <end position="96"/>
    </location>
</feature>
<keyword evidence="4 7" id="KW-0812">Transmembrane</keyword>
<feature type="transmembrane region" description="Helical" evidence="7">
    <location>
        <begin position="108"/>
        <end position="130"/>
    </location>
</feature>
<comment type="subcellular location">
    <subcellularLocation>
        <location evidence="1 7">Cell membrane</location>
        <topology evidence="1 7">Multi-pass membrane protein</topology>
    </subcellularLocation>
</comment>
<evidence type="ECO:0000256" key="3">
    <source>
        <dbReference type="ARBA" id="ARBA00022475"/>
    </source>
</evidence>
<keyword evidence="3" id="KW-1003">Cell membrane</keyword>
<evidence type="ECO:0000313" key="10">
    <source>
        <dbReference type="Proteomes" id="UP000029585"/>
    </source>
</evidence>
<proteinExistence type="inferred from homology"/>
<reference evidence="9 10" key="1">
    <citation type="submission" date="2011-08" db="EMBL/GenBank/DDBJ databases">
        <title>The Genome Sequence of Clostridium orbiscindens 1_3_50AFAA.</title>
        <authorList>
            <consortium name="The Broad Institute Genome Sequencing Platform"/>
            <person name="Earl A."/>
            <person name="Ward D."/>
            <person name="Feldgarden M."/>
            <person name="Gevers D."/>
            <person name="Daigneault M."/>
            <person name="Strauss J."/>
            <person name="Allen-Vercoe E."/>
            <person name="Young S.K."/>
            <person name="Zeng Q."/>
            <person name="Gargeya S."/>
            <person name="Fitzgerald M."/>
            <person name="Haas B."/>
            <person name="Abouelleil A."/>
            <person name="Alvarado L."/>
            <person name="Arachchi H.M."/>
            <person name="Berlin A."/>
            <person name="Brown A."/>
            <person name="Chapman S.B."/>
            <person name="Chen Z."/>
            <person name="Dunbar C."/>
            <person name="Freedman E."/>
            <person name="Gearin G."/>
            <person name="Gellesch M."/>
            <person name="Goldberg J."/>
            <person name="Griggs A."/>
            <person name="Gujja S."/>
            <person name="Heiman D."/>
            <person name="Howarth C."/>
            <person name="Larson L."/>
            <person name="Lui A."/>
            <person name="MacDonald P.J.P."/>
            <person name="Montmayeur A."/>
            <person name="Murphy C."/>
            <person name="Neiman D."/>
            <person name="Pearson M."/>
            <person name="Priest M."/>
            <person name="Roberts A."/>
            <person name="Saif S."/>
            <person name="Shea T."/>
            <person name="Shenoy N."/>
            <person name="Sisk P."/>
            <person name="Stolte C."/>
            <person name="Sykes S."/>
            <person name="Wortman J."/>
            <person name="Nusbaum C."/>
            <person name="Birren B."/>
        </authorList>
    </citation>
    <scope>NUCLEOTIDE SEQUENCE [LARGE SCALE GENOMIC DNA]</scope>
    <source>
        <strain evidence="9 10">1_3_50AFAA</strain>
    </source>
</reference>
<dbReference type="CDD" id="cd06261">
    <property type="entry name" value="TM_PBP2"/>
    <property type="match status" value="1"/>
</dbReference>
<evidence type="ECO:0000256" key="1">
    <source>
        <dbReference type="ARBA" id="ARBA00004651"/>
    </source>
</evidence>
<dbReference type="PANTHER" id="PTHR43744">
    <property type="entry name" value="ABC TRANSPORTER PERMEASE PROTEIN MG189-RELATED-RELATED"/>
    <property type="match status" value="1"/>
</dbReference>
<dbReference type="GO" id="GO:0055085">
    <property type="term" value="P:transmembrane transport"/>
    <property type="evidence" value="ECO:0007669"/>
    <property type="project" value="InterPro"/>
</dbReference>
<dbReference type="HOGENOM" id="CLU_016047_1_1_9"/>
<dbReference type="RefSeq" id="WP_044939616.1">
    <property type="nucleotide sequence ID" value="NZ_KN174162.1"/>
</dbReference>
<evidence type="ECO:0000256" key="6">
    <source>
        <dbReference type="ARBA" id="ARBA00023136"/>
    </source>
</evidence>
<organism evidence="9 10">
    <name type="scientific">Flavonifractor plautii 1_3_50AFAA</name>
    <dbReference type="NCBI Taxonomy" id="742738"/>
    <lineage>
        <taxon>Bacteria</taxon>
        <taxon>Bacillati</taxon>
        <taxon>Bacillota</taxon>
        <taxon>Clostridia</taxon>
        <taxon>Eubacteriales</taxon>
        <taxon>Oscillospiraceae</taxon>
        <taxon>Flavonifractor</taxon>
    </lineage>
</organism>
<sequence>MTAKRRLGTTGYYVVSILIAVVAMIPFLWMISTSLKSRGALMSIPIEWIPAEPSLDAYGEVFSRFPFLKTIGNSLFISVSYTIITLISASMAAFAFAKIKFRCANLLLKLYLATMMIPTQVTMIPLFVIMNKLGLIDSYASVILPSIFRPFAVFMLVQQMRTVPADYLDAARVDGANIFQVYSRVALPLCAPTLATLAVTTFMESWNDYLWPLLMLTDRAKMTLPIALSTLNGQYNTEYNVLMAGSLISMIPIIIIYLFAQKHFKNGLMAGGIKG</sequence>
<feature type="transmembrane region" description="Helical" evidence="7">
    <location>
        <begin position="136"/>
        <end position="157"/>
    </location>
</feature>
<dbReference type="Proteomes" id="UP000029585">
    <property type="component" value="Unassembled WGS sequence"/>
</dbReference>
<evidence type="ECO:0000259" key="8">
    <source>
        <dbReference type="PROSITE" id="PS50928"/>
    </source>
</evidence>
<keyword evidence="6 7" id="KW-0472">Membrane</keyword>
<accession>A0A096BBM8</accession>
<dbReference type="eggNOG" id="COG0395">
    <property type="taxonomic scope" value="Bacteria"/>
</dbReference>
<dbReference type="SUPFAM" id="SSF161098">
    <property type="entry name" value="MetI-like"/>
    <property type="match status" value="1"/>
</dbReference>
<evidence type="ECO:0000256" key="2">
    <source>
        <dbReference type="ARBA" id="ARBA00022448"/>
    </source>
</evidence>
<dbReference type="GO" id="GO:0005886">
    <property type="term" value="C:plasma membrane"/>
    <property type="evidence" value="ECO:0007669"/>
    <property type="project" value="UniProtKB-SubCell"/>
</dbReference>
<keyword evidence="10" id="KW-1185">Reference proteome</keyword>
<dbReference type="PATRIC" id="fig|742738.3.peg.1042"/>
<evidence type="ECO:0000256" key="4">
    <source>
        <dbReference type="ARBA" id="ARBA00022692"/>
    </source>
</evidence>
<evidence type="ECO:0000313" key="9">
    <source>
        <dbReference type="EMBL" id="KGF56505.1"/>
    </source>
</evidence>
<feature type="transmembrane region" description="Helical" evidence="7">
    <location>
        <begin position="12"/>
        <end position="32"/>
    </location>
</feature>
<feature type="domain" description="ABC transmembrane type-1" evidence="8">
    <location>
        <begin position="71"/>
        <end position="260"/>
    </location>
</feature>
<protein>
    <recommendedName>
        <fullName evidence="8">ABC transmembrane type-1 domain-containing protein</fullName>
    </recommendedName>
</protein>
<name>A0A096BBM8_FLAPL</name>
<evidence type="ECO:0000256" key="5">
    <source>
        <dbReference type="ARBA" id="ARBA00022989"/>
    </source>
</evidence>
<dbReference type="InterPro" id="IPR000515">
    <property type="entry name" value="MetI-like"/>
</dbReference>